<keyword evidence="3 5" id="KW-0808">Transferase</keyword>
<dbReference type="PANTHER" id="PTHR43864:SF1">
    <property type="entry name" value="XANTHINE PHOSPHORIBOSYLTRANSFERASE"/>
    <property type="match status" value="1"/>
</dbReference>
<comment type="similarity">
    <text evidence="5">Belongs to the purine/pyrimidine phosphoribosyltransferase family. Xpt subfamily.</text>
</comment>
<evidence type="ECO:0000256" key="1">
    <source>
        <dbReference type="ARBA" id="ARBA00022490"/>
    </source>
</evidence>
<comment type="subunit">
    <text evidence="5">Homodimer.</text>
</comment>
<gene>
    <name evidence="5 7" type="primary">xpt</name>
    <name evidence="7" type="ORF">I6E12_01010</name>
</gene>
<dbReference type="InterPro" id="IPR000836">
    <property type="entry name" value="PRTase_dom"/>
</dbReference>
<evidence type="ECO:0000313" key="8">
    <source>
        <dbReference type="Proteomes" id="UP001200470"/>
    </source>
</evidence>
<dbReference type="CDD" id="cd06223">
    <property type="entry name" value="PRTases_typeI"/>
    <property type="match status" value="1"/>
</dbReference>
<dbReference type="HAMAP" id="MF_01184">
    <property type="entry name" value="XPRTase"/>
    <property type="match status" value="1"/>
</dbReference>
<keyword evidence="1 5" id="KW-0963">Cytoplasm</keyword>
<proteinExistence type="inferred from homology"/>
<dbReference type="RefSeq" id="WP_094391554.1">
    <property type="nucleotide sequence ID" value="NZ_JADYTN010000002.1"/>
</dbReference>
<dbReference type="NCBIfam" id="TIGR01744">
    <property type="entry name" value="XPRTase"/>
    <property type="match status" value="1"/>
</dbReference>
<keyword evidence="2 5" id="KW-0328">Glycosyltransferase</keyword>
<dbReference type="NCBIfam" id="NF006671">
    <property type="entry name" value="PRK09219.1"/>
    <property type="match status" value="1"/>
</dbReference>
<feature type="binding site" evidence="5">
    <location>
        <position position="29"/>
    </location>
    <ligand>
        <name>xanthine</name>
        <dbReference type="ChEBI" id="CHEBI:17712"/>
    </ligand>
</feature>
<keyword evidence="8" id="KW-1185">Reference proteome</keyword>
<reference evidence="7 8" key="1">
    <citation type="submission" date="2020-12" db="EMBL/GenBank/DDBJ databases">
        <title>Whole genome sequences of gut porcine anaerobes.</title>
        <authorList>
            <person name="Kubasova T."/>
            <person name="Jahodarova E."/>
            <person name="Rychlik I."/>
        </authorList>
    </citation>
    <scope>NUCLEOTIDE SEQUENCE [LARGE SCALE GENOMIC DNA]</scope>
    <source>
        <strain evidence="7 8">An925</strain>
    </source>
</reference>
<dbReference type="InterPro" id="IPR050118">
    <property type="entry name" value="Pur/Pyrimidine_PRTase"/>
</dbReference>
<evidence type="ECO:0000256" key="5">
    <source>
        <dbReference type="HAMAP-Rule" id="MF_01184"/>
    </source>
</evidence>
<dbReference type="Gene3D" id="3.40.50.2020">
    <property type="match status" value="1"/>
</dbReference>
<dbReference type="EC" id="2.4.2.22" evidence="5 6"/>
<comment type="catalytic activity">
    <reaction evidence="5">
        <text>XMP + diphosphate = xanthine + 5-phospho-alpha-D-ribose 1-diphosphate</text>
        <dbReference type="Rhea" id="RHEA:10800"/>
        <dbReference type="ChEBI" id="CHEBI:17712"/>
        <dbReference type="ChEBI" id="CHEBI:33019"/>
        <dbReference type="ChEBI" id="CHEBI:57464"/>
        <dbReference type="ChEBI" id="CHEBI:58017"/>
        <dbReference type="EC" id="2.4.2.22"/>
    </reaction>
</comment>
<comment type="pathway">
    <text evidence="5">Purine metabolism; XMP biosynthesis via salvage pathway; XMP from xanthine: step 1/1.</text>
</comment>
<feature type="binding site" evidence="5">
    <location>
        <position position="22"/>
    </location>
    <ligand>
        <name>xanthine</name>
        <dbReference type="ChEBI" id="CHEBI:17712"/>
    </ligand>
</feature>
<organism evidence="7 8">
    <name type="scientific">Xylanibacter brevis</name>
    <dbReference type="NCBI Taxonomy" id="83231"/>
    <lineage>
        <taxon>Bacteria</taxon>
        <taxon>Pseudomonadati</taxon>
        <taxon>Bacteroidota</taxon>
        <taxon>Bacteroidia</taxon>
        <taxon>Bacteroidales</taxon>
        <taxon>Prevotellaceae</taxon>
        <taxon>Xylanibacter</taxon>
    </lineage>
</organism>
<dbReference type="SUPFAM" id="SSF53271">
    <property type="entry name" value="PRTase-like"/>
    <property type="match status" value="1"/>
</dbReference>
<dbReference type="InterPro" id="IPR010079">
    <property type="entry name" value="Xanthine_PRibTrfase"/>
</dbReference>
<evidence type="ECO:0000256" key="2">
    <source>
        <dbReference type="ARBA" id="ARBA00022676"/>
    </source>
</evidence>
<feature type="binding site" evidence="5">
    <location>
        <begin position="129"/>
        <end position="133"/>
    </location>
    <ligand>
        <name>5-phospho-alpha-D-ribose 1-diphosphate</name>
        <dbReference type="ChEBI" id="CHEBI:58017"/>
    </ligand>
</feature>
<dbReference type="PANTHER" id="PTHR43864">
    <property type="entry name" value="HYPOXANTHINE/GUANINE PHOSPHORIBOSYLTRANSFERASE"/>
    <property type="match status" value="1"/>
</dbReference>
<comment type="caution">
    <text evidence="7">The sequence shown here is derived from an EMBL/GenBank/DDBJ whole genome shotgun (WGS) entry which is preliminary data.</text>
</comment>
<dbReference type="Proteomes" id="UP001200470">
    <property type="component" value="Unassembled WGS sequence"/>
</dbReference>
<dbReference type="InterPro" id="IPR029057">
    <property type="entry name" value="PRTase-like"/>
</dbReference>
<feature type="binding site" evidence="5">
    <location>
        <position position="157"/>
    </location>
    <ligand>
        <name>xanthine</name>
        <dbReference type="ChEBI" id="CHEBI:17712"/>
    </ligand>
</feature>
<accession>A0ABS9CEG1</accession>
<dbReference type="GO" id="GO:0000310">
    <property type="term" value="F:xanthine phosphoribosyltransferase activity"/>
    <property type="evidence" value="ECO:0007669"/>
    <property type="project" value="UniProtKB-EC"/>
</dbReference>
<evidence type="ECO:0000256" key="6">
    <source>
        <dbReference type="NCBIfam" id="TIGR01744"/>
    </source>
</evidence>
<dbReference type="EMBL" id="JADYTN010000002">
    <property type="protein sequence ID" value="MCF2562697.1"/>
    <property type="molecule type" value="Genomic_DNA"/>
</dbReference>
<sequence length="193" mass="21926">MALKVLRDRILKDGRCFEGGILKVDRFINHQMDPYLMKQIAVEFIKRFAHKPVNKIITIEASGIAPAIMLGYMMELPVVFVKKKKPSTMNDMYSTTVTSFTKQRDYTVVISKEYLGPEDHVLFIDDFLAYGNAGKGVIDLCRQAGATIEGMGFIIEKEFQHGRELLQKEGISQIESMAIIESLDNCEIRIKND</sequence>
<evidence type="ECO:0000256" key="4">
    <source>
        <dbReference type="ARBA" id="ARBA00022726"/>
    </source>
</evidence>
<comment type="subcellular location">
    <subcellularLocation>
        <location evidence="5">Cytoplasm</location>
    </subcellularLocation>
</comment>
<comment type="function">
    <text evidence="5">Converts the preformed base xanthine, a product of nucleic acid breakdown, to xanthosine 5'-monophosphate (XMP), so it can be reused for RNA or DNA synthesis.</text>
</comment>
<evidence type="ECO:0000256" key="3">
    <source>
        <dbReference type="ARBA" id="ARBA00022679"/>
    </source>
</evidence>
<name>A0ABS9CEG1_9BACT</name>
<evidence type="ECO:0000313" key="7">
    <source>
        <dbReference type="EMBL" id="MCF2562697.1"/>
    </source>
</evidence>
<protein>
    <recommendedName>
        <fullName evidence="5 6">Xanthine phosphoribosyltransferase</fullName>
        <shortName evidence="5">XPRTase</shortName>
        <ecNumber evidence="5 6">2.4.2.22</ecNumber>
    </recommendedName>
</protein>
<keyword evidence="4 5" id="KW-0660">Purine salvage</keyword>